<proteinExistence type="predicted"/>
<dbReference type="Pfam" id="PF00356">
    <property type="entry name" value="LacI"/>
    <property type="match status" value="1"/>
</dbReference>
<name>A0ABS6WGN6_9BIFI</name>
<dbReference type="InterPro" id="IPR000843">
    <property type="entry name" value="HTH_LacI"/>
</dbReference>
<dbReference type="CDD" id="cd01392">
    <property type="entry name" value="HTH_LacI"/>
    <property type="match status" value="1"/>
</dbReference>
<gene>
    <name evidence="5" type="ORF">KIH79_09870</name>
</gene>
<dbReference type="InterPro" id="IPR046335">
    <property type="entry name" value="LacI/GalR-like_sensor"/>
</dbReference>
<evidence type="ECO:0000256" key="3">
    <source>
        <dbReference type="ARBA" id="ARBA00023163"/>
    </source>
</evidence>
<evidence type="ECO:0000256" key="2">
    <source>
        <dbReference type="ARBA" id="ARBA00023125"/>
    </source>
</evidence>
<protein>
    <submittedName>
        <fullName evidence="5">LacI family DNA-binding transcriptional regulator</fullName>
    </submittedName>
</protein>
<evidence type="ECO:0000313" key="5">
    <source>
        <dbReference type="EMBL" id="MBW3093219.1"/>
    </source>
</evidence>
<evidence type="ECO:0000256" key="1">
    <source>
        <dbReference type="ARBA" id="ARBA00023015"/>
    </source>
</evidence>
<dbReference type="RefSeq" id="WP_219059219.1">
    <property type="nucleotide sequence ID" value="NZ_JAHBBH010000032.1"/>
</dbReference>
<dbReference type="SMART" id="SM00354">
    <property type="entry name" value="HTH_LACI"/>
    <property type="match status" value="1"/>
</dbReference>
<keyword evidence="1" id="KW-0805">Transcription regulation</keyword>
<dbReference type="Proteomes" id="UP000700815">
    <property type="component" value="Unassembled WGS sequence"/>
</dbReference>
<dbReference type="PANTHER" id="PTHR30146:SF109">
    <property type="entry name" value="HTH-TYPE TRANSCRIPTIONAL REGULATOR GALS"/>
    <property type="match status" value="1"/>
</dbReference>
<reference evidence="5 6" key="1">
    <citation type="submission" date="2021-05" db="EMBL/GenBank/DDBJ databases">
        <title>Phylogenetic classification of ten novel species belonging to the genus Bifidobacterium comprising B. colchicus sp. nov., B. abeli sp. nov., B. bicoloris sp. nov., B. guerezis sp. nov., B. rosaliae sp. nov., B. santillanensis sp. nov., B. argentati sp. nov., B. amazzoni sp. nov., B. pluviali sp. nov., and B. pinnaculum sp. nov.</title>
        <authorList>
            <person name="Lugli G.A."/>
            <person name="Ruiz Garcia L."/>
            <person name="Margolles A."/>
            <person name="Ventura M."/>
        </authorList>
    </citation>
    <scope>NUCLEOTIDE SEQUENCE [LARGE SCALE GENOMIC DNA]</scope>
    <source>
        <strain evidence="5 6">82T10</strain>
    </source>
</reference>
<dbReference type="PROSITE" id="PS50932">
    <property type="entry name" value="HTH_LACI_2"/>
    <property type="match status" value="1"/>
</dbReference>
<organism evidence="5 6">
    <name type="scientific">Bifidobacterium miconis</name>
    <dbReference type="NCBI Taxonomy" id="2834435"/>
    <lineage>
        <taxon>Bacteria</taxon>
        <taxon>Bacillati</taxon>
        <taxon>Actinomycetota</taxon>
        <taxon>Actinomycetes</taxon>
        <taxon>Bifidobacteriales</taxon>
        <taxon>Bifidobacteriaceae</taxon>
        <taxon>Bifidobacterium</taxon>
    </lineage>
</organism>
<feature type="domain" description="HTH lacI-type" evidence="4">
    <location>
        <begin position="1"/>
        <end position="50"/>
    </location>
</feature>
<dbReference type="Pfam" id="PF13377">
    <property type="entry name" value="Peripla_BP_3"/>
    <property type="match status" value="1"/>
</dbReference>
<dbReference type="PANTHER" id="PTHR30146">
    <property type="entry name" value="LACI-RELATED TRANSCRIPTIONAL REPRESSOR"/>
    <property type="match status" value="1"/>
</dbReference>
<accession>A0ABS6WGN6</accession>
<evidence type="ECO:0000313" key="6">
    <source>
        <dbReference type="Proteomes" id="UP000700815"/>
    </source>
</evidence>
<dbReference type="EMBL" id="JAHBBH010000032">
    <property type="protein sequence ID" value="MBW3093219.1"/>
    <property type="molecule type" value="Genomic_DNA"/>
</dbReference>
<dbReference type="CDD" id="cd06267">
    <property type="entry name" value="PBP1_LacI_sugar_binding-like"/>
    <property type="match status" value="1"/>
</dbReference>
<keyword evidence="6" id="KW-1185">Reference proteome</keyword>
<dbReference type="GO" id="GO:0003677">
    <property type="term" value="F:DNA binding"/>
    <property type="evidence" value="ECO:0007669"/>
    <property type="project" value="UniProtKB-KW"/>
</dbReference>
<comment type="caution">
    <text evidence="5">The sequence shown here is derived from an EMBL/GenBank/DDBJ whole genome shotgun (WGS) entry which is preliminary data.</text>
</comment>
<sequence>MAKRAGVSLKTVSNVVNNYEFVRDSTRAKVLAAIDELGYSVNIAAKSLRHGRGDVIGVSLHNLRLPYFAELSSCLAEEALALGKRTVFMPSGFSRCNELGLLHGPFSSLIGGLILDPQYLTEDDESKLLHCGYPVVLIGEDLRLDTIDRVTTDNADGTRQATASLIAAGCRRIAIIGAGGNNVASEPMRLEGYRQALRDAGLPLDPALEIPAAIWYQPAGEQAVREMLRDGVRPDGIVCMNDLLAMGAMQELRRRHLIVPDDVRIVGYDDSIDSRYLAPPLSSVDPDLRTVAREALRLLCARIDGTVPAGADTGAAKGGAAARVVVRPRFVERESSR</sequence>
<keyword evidence="3" id="KW-0804">Transcription</keyword>
<keyword evidence="2 5" id="KW-0238">DNA-binding</keyword>
<evidence type="ECO:0000259" key="4">
    <source>
        <dbReference type="PROSITE" id="PS50932"/>
    </source>
</evidence>